<keyword evidence="4 5" id="KW-0963">Cytoplasm</keyword>
<dbReference type="GO" id="GO:0005737">
    <property type="term" value="C:cytoplasm"/>
    <property type="evidence" value="ECO:0007669"/>
    <property type="project" value="UniProtKB-SubCell"/>
</dbReference>
<keyword evidence="10" id="KW-1185">Reference proteome</keyword>
<evidence type="ECO:0000313" key="9">
    <source>
        <dbReference type="EMBL" id="MCR1899587.1"/>
    </source>
</evidence>
<dbReference type="PANTHER" id="PTHR33602">
    <property type="entry name" value="REGULATORY PROTEIN RECX FAMILY PROTEIN"/>
    <property type="match status" value="1"/>
</dbReference>
<comment type="function">
    <text evidence="5">Modulates RecA activity.</text>
</comment>
<reference evidence="9" key="1">
    <citation type="submission" date="2022-07" db="EMBL/GenBank/DDBJ databases">
        <title>Enhanced cultured diversity of the mouse gut microbiota enables custom-made synthetic communities.</title>
        <authorList>
            <person name="Afrizal A."/>
        </authorList>
    </citation>
    <scope>NUCLEOTIDE SEQUENCE</scope>
    <source>
        <strain evidence="9">DSM 28593</strain>
    </source>
</reference>
<dbReference type="InterPro" id="IPR053925">
    <property type="entry name" value="RecX_HTH_3rd"/>
</dbReference>
<dbReference type="Pfam" id="PF21982">
    <property type="entry name" value="RecX_HTH1"/>
    <property type="match status" value="1"/>
</dbReference>
<organism evidence="9 10">
    <name type="scientific">Irregularibacter muris</name>
    <dbReference type="NCBI Taxonomy" id="1796619"/>
    <lineage>
        <taxon>Bacteria</taxon>
        <taxon>Bacillati</taxon>
        <taxon>Bacillota</taxon>
        <taxon>Clostridia</taxon>
        <taxon>Eubacteriales</taxon>
        <taxon>Eubacteriaceae</taxon>
        <taxon>Irregularibacter</taxon>
    </lineage>
</organism>
<gene>
    <name evidence="5" type="primary">recX</name>
    <name evidence="9" type="ORF">NSA47_11430</name>
</gene>
<dbReference type="Gene3D" id="1.10.10.10">
    <property type="entry name" value="Winged helix-like DNA-binding domain superfamily/Winged helix DNA-binding domain"/>
    <property type="match status" value="4"/>
</dbReference>
<evidence type="ECO:0000256" key="2">
    <source>
        <dbReference type="ARBA" id="ARBA00009695"/>
    </source>
</evidence>
<comment type="similarity">
    <text evidence="2 5">Belongs to the RecX family.</text>
</comment>
<dbReference type="Pfam" id="PF21981">
    <property type="entry name" value="RecX_HTH3"/>
    <property type="match status" value="2"/>
</dbReference>
<dbReference type="RefSeq" id="WP_257532103.1">
    <property type="nucleotide sequence ID" value="NZ_JANKAS010000011.1"/>
</dbReference>
<dbReference type="InterPro" id="IPR053924">
    <property type="entry name" value="RecX_HTH_2nd"/>
</dbReference>
<accession>A0AAE3HHC5</accession>
<proteinExistence type="inferred from homology"/>
<feature type="domain" description="RecX third three-helical" evidence="7">
    <location>
        <begin position="226"/>
        <end position="271"/>
    </location>
</feature>
<dbReference type="HAMAP" id="MF_01114">
    <property type="entry name" value="RecX"/>
    <property type="match status" value="1"/>
</dbReference>
<dbReference type="InterPro" id="IPR036388">
    <property type="entry name" value="WH-like_DNA-bd_sf"/>
</dbReference>
<dbReference type="PANTHER" id="PTHR33602:SF1">
    <property type="entry name" value="REGULATORY PROTEIN RECX FAMILY PROTEIN"/>
    <property type="match status" value="1"/>
</dbReference>
<dbReference type="AlphaFoldDB" id="A0AAE3HHC5"/>
<dbReference type="GO" id="GO:0006282">
    <property type="term" value="P:regulation of DNA repair"/>
    <property type="evidence" value="ECO:0007669"/>
    <property type="project" value="UniProtKB-UniRule"/>
</dbReference>
<dbReference type="Proteomes" id="UP001205748">
    <property type="component" value="Unassembled WGS sequence"/>
</dbReference>
<evidence type="ECO:0000313" key="10">
    <source>
        <dbReference type="Proteomes" id="UP001205748"/>
    </source>
</evidence>
<feature type="domain" description="RecX first three-helical" evidence="8">
    <location>
        <begin position="65"/>
        <end position="104"/>
    </location>
</feature>
<comment type="subcellular location">
    <subcellularLocation>
        <location evidence="1 5">Cytoplasm</location>
    </subcellularLocation>
</comment>
<evidence type="ECO:0000256" key="3">
    <source>
        <dbReference type="ARBA" id="ARBA00018111"/>
    </source>
</evidence>
<protein>
    <recommendedName>
        <fullName evidence="3 5">Regulatory protein RecX</fullName>
    </recommendedName>
</protein>
<evidence type="ECO:0000259" key="8">
    <source>
        <dbReference type="Pfam" id="PF21982"/>
    </source>
</evidence>
<evidence type="ECO:0000256" key="5">
    <source>
        <dbReference type="HAMAP-Rule" id="MF_01114"/>
    </source>
</evidence>
<evidence type="ECO:0000259" key="6">
    <source>
        <dbReference type="Pfam" id="PF02631"/>
    </source>
</evidence>
<dbReference type="InterPro" id="IPR053926">
    <property type="entry name" value="RecX_HTH_1st"/>
</dbReference>
<feature type="domain" description="RecX second three-helical" evidence="6">
    <location>
        <begin position="111"/>
        <end position="147"/>
    </location>
</feature>
<dbReference type="InterPro" id="IPR003783">
    <property type="entry name" value="Regulatory_RecX"/>
</dbReference>
<dbReference type="EMBL" id="JANKAS010000011">
    <property type="protein sequence ID" value="MCR1899587.1"/>
    <property type="molecule type" value="Genomic_DNA"/>
</dbReference>
<comment type="caution">
    <text evidence="9">The sequence shown here is derived from an EMBL/GenBank/DDBJ whole genome shotgun (WGS) entry which is preliminary data.</text>
</comment>
<sequence length="276" mass="32780">MSEISTITKITQQKKNQDYYNIYIDEEYAFSIHGELVILHGIKKGKKVDVKELEAILQEDAKKRALNACLHYLSYTRRTQWQLEEYLRKKEYDQGVIEGTIEKLKYYNMIDDEAYVKAFIQEKKLGNPTGRKKIHYDLKNKGIPEGILNNLDQWFSEEDEYIEAKRLAEKYNKKYLKHPLRERKQKIGQAGQRRGFSWQLMKTAIGEIIQDSEEEGGQYSQEIDRDKAIEWATKYKGRYEKKGLKGYPLKQKIAQAMMGRGYRWEMIEEILREILI</sequence>
<evidence type="ECO:0000259" key="7">
    <source>
        <dbReference type="Pfam" id="PF21981"/>
    </source>
</evidence>
<feature type="domain" description="RecX third three-helical" evidence="7">
    <location>
        <begin position="159"/>
        <end position="204"/>
    </location>
</feature>
<name>A0AAE3HHC5_9FIRM</name>
<evidence type="ECO:0000256" key="4">
    <source>
        <dbReference type="ARBA" id="ARBA00022490"/>
    </source>
</evidence>
<evidence type="ECO:0000256" key="1">
    <source>
        <dbReference type="ARBA" id="ARBA00004496"/>
    </source>
</evidence>
<dbReference type="Pfam" id="PF02631">
    <property type="entry name" value="RecX_HTH2"/>
    <property type="match status" value="1"/>
</dbReference>